<evidence type="ECO:0000313" key="2">
    <source>
        <dbReference type="EMBL" id="SHO45490.1"/>
    </source>
</evidence>
<dbReference type="RefSeq" id="WP_073587613.1">
    <property type="nucleotide sequence ID" value="NZ_FRFD01000003.1"/>
</dbReference>
<protein>
    <submittedName>
        <fullName evidence="2">Uncharacterized protein</fullName>
    </submittedName>
</protein>
<feature type="region of interest" description="Disordered" evidence="1">
    <location>
        <begin position="1"/>
        <end position="20"/>
    </location>
</feature>
<gene>
    <name evidence="2" type="ORF">SAMN02745217_00973</name>
</gene>
<dbReference type="Proteomes" id="UP000184612">
    <property type="component" value="Unassembled WGS sequence"/>
</dbReference>
<evidence type="ECO:0000256" key="1">
    <source>
        <dbReference type="SAM" id="MobiDB-lite"/>
    </source>
</evidence>
<dbReference type="OrthoDB" id="9933532at2"/>
<keyword evidence="3" id="KW-1185">Reference proteome</keyword>
<accession>A0A1M7Y172</accession>
<proteinExistence type="predicted"/>
<feature type="compositionally biased region" description="Low complexity" evidence="1">
    <location>
        <begin position="64"/>
        <end position="79"/>
    </location>
</feature>
<reference evidence="2 3" key="1">
    <citation type="submission" date="2016-12" db="EMBL/GenBank/DDBJ databases">
        <authorList>
            <person name="Song W.-J."/>
            <person name="Kurnit D.M."/>
        </authorList>
    </citation>
    <scope>NUCLEOTIDE SEQUENCE [LARGE SCALE GENOMIC DNA]</scope>
    <source>
        <strain evidence="2 3">DSM 12503</strain>
    </source>
</reference>
<feature type="compositionally biased region" description="Polar residues" evidence="1">
    <location>
        <begin position="82"/>
        <end position="95"/>
    </location>
</feature>
<dbReference type="EMBL" id="FRFD01000003">
    <property type="protein sequence ID" value="SHO45490.1"/>
    <property type="molecule type" value="Genomic_DNA"/>
</dbReference>
<evidence type="ECO:0000313" key="3">
    <source>
        <dbReference type="Proteomes" id="UP000184612"/>
    </source>
</evidence>
<name>A0A1M7Y172_9FIRM</name>
<sequence>MCEENRPSEINNNTEECPDNGIVFKHDKDGLSIYITIYNTNNNANEGSEAGLKQRASEGGQISGKAGQNANQGGQIAGKCGQNANQDGEVSSENCGSCLDTDSEIIDPPLY</sequence>
<organism evidence="2 3">
    <name type="scientific">Anaerocolumna xylanovorans DSM 12503</name>
    <dbReference type="NCBI Taxonomy" id="1121345"/>
    <lineage>
        <taxon>Bacteria</taxon>
        <taxon>Bacillati</taxon>
        <taxon>Bacillota</taxon>
        <taxon>Clostridia</taxon>
        <taxon>Lachnospirales</taxon>
        <taxon>Lachnospiraceae</taxon>
        <taxon>Anaerocolumna</taxon>
    </lineage>
</organism>
<feature type="region of interest" description="Disordered" evidence="1">
    <location>
        <begin position="44"/>
        <end position="111"/>
    </location>
</feature>
<dbReference type="STRING" id="1121345.SAMN02745217_00973"/>
<dbReference type="AlphaFoldDB" id="A0A1M7Y172"/>